<keyword evidence="12 17" id="KW-0496">Mitochondrion</keyword>
<evidence type="ECO:0000256" key="12">
    <source>
        <dbReference type="ARBA" id="ARBA00023128"/>
    </source>
</evidence>
<keyword evidence="9" id="KW-0249">Electron transport</keyword>
<keyword evidence="6" id="KW-0679">Respiratory chain</keyword>
<feature type="transmembrane region" description="Helical" evidence="16">
    <location>
        <begin position="137"/>
        <end position="156"/>
    </location>
</feature>
<keyword evidence="7 16" id="KW-0812">Transmembrane</keyword>
<evidence type="ECO:0000256" key="7">
    <source>
        <dbReference type="ARBA" id="ARBA00022692"/>
    </source>
</evidence>
<evidence type="ECO:0000313" key="17">
    <source>
        <dbReference type="EMBL" id="AFU50280.1"/>
    </source>
</evidence>
<evidence type="ECO:0000256" key="2">
    <source>
        <dbReference type="ARBA" id="ARBA00005698"/>
    </source>
</evidence>
<evidence type="ECO:0000256" key="5">
    <source>
        <dbReference type="ARBA" id="ARBA00022448"/>
    </source>
</evidence>
<feature type="transmembrane region" description="Helical" evidence="16">
    <location>
        <begin position="77"/>
        <end position="98"/>
    </location>
</feature>
<name>U3L0D2_9CUCU</name>
<keyword evidence="10 16" id="KW-1133">Transmembrane helix</keyword>
<evidence type="ECO:0000256" key="14">
    <source>
        <dbReference type="ARBA" id="ARBA00031019"/>
    </source>
</evidence>
<evidence type="ECO:0000256" key="8">
    <source>
        <dbReference type="ARBA" id="ARBA00022967"/>
    </source>
</evidence>
<keyword evidence="11" id="KW-0520">NAD</keyword>
<comment type="subcellular location">
    <subcellularLocation>
        <location evidence="1">Mitochondrion membrane</location>
        <topology evidence="1">Multi-pass membrane protein</topology>
    </subcellularLocation>
</comment>
<keyword evidence="13 16" id="KW-0472">Membrane</keyword>
<proteinExistence type="inferred from homology"/>
<gene>
    <name evidence="17" type="primary">ND6</name>
</gene>
<reference evidence="17" key="1">
    <citation type="submission" date="2012-06" db="EMBL/GenBank/DDBJ databases">
        <title>Mitogenomics of the Coleoptera under dense taxon sampling.</title>
        <authorList>
            <person name="Timmermans M.J.T.N."/>
            <person name="Lim J."/>
            <person name="Dodsworth S."/>
            <person name="Haran J."/>
            <person name="Ahrens D."/>
            <person name="Bocak L."/>
            <person name="London A."/>
            <person name="Culverwell L."/>
            <person name="Vogler A.P."/>
        </authorList>
    </citation>
    <scope>NUCLEOTIDE SEQUENCE</scope>
</reference>
<dbReference type="GO" id="GO:0031966">
    <property type="term" value="C:mitochondrial membrane"/>
    <property type="evidence" value="ECO:0007669"/>
    <property type="project" value="UniProtKB-SubCell"/>
</dbReference>
<dbReference type="AlphaFoldDB" id="U3L0D2"/>
<evidence type="ECO:0000256" key="4">
    <source>
        <dbReference type="ARBA" id="ARBA00021095"/>
    </source>
</evidence>
<evidence type="ECO:0000256" key="11">
    <source>
        <dbReference type="ARBA" id="ARBA00023027"/>
    </source>
</evidence>
<evidence type="ECO:0000256" key="15">
    <source>
        <dbReference type="ARBA" id="ARBA00049551"/>
    </source>
</evidence>
<dbReference type="EC" id="7.1.1.2" evidence="3"/>
<organism evidence="17">
    <name type="scientific">Donacia distincta</name>
    <dbReference type="NCBI Taxonomy" id="131636"/>
    <lineage>
        <taxon>Eukaryota</taxon>
        <taxon>Metazoa</taxon>
        <taxon>Ecdysozoa</taxon>
        <taxon>Arthropoda</taxon>
        <taxon>Hexapoda</taxon>
        <taxon>Insecta</taxon>
        <taxon>Pterygota</taxon>
        <taxon>Neoptera</taxon>
        <taxon>Endopterygota</taxon>
        <taxon>Coleoptera</taxon>
        <taxon>Polyphaga</taxon>
        <taxon>Cucujiformia</taxon>
        <taxon>Chrysomeloidea</taxon>
        <taxon>Chrysomelidae</taxon>
        <taxon>Donaciinae</taxon>
        <taxon>Donacia</taxon>
    </lineage>
</organism>
<comment type="catalytic activity">
    <reaction evidence="15">
        <text>a ubiquinone + NADH + 5 H(+)(in) = a ubiquinol + NAD(+) + 4 H(+)(out)</text>
        <dbReference type="Rhea" id="RHEA:29091"/>
        <dbReference type="Rhea" id="RHEA-COMP:9565"/>
        <dbReference type="Rhea" id="RHEA-COMP:9566"/>
        <dbReference type="ChEBI" id="CHEBI:15378"/>
        <dbReference type="ChEBI" id="CHEBI:16389"/>
        <dbReference type="ChEBI" id="CHEBI:17976"/>
        <dbReference type="ChEBI" id="CHEBI:57540"/>
        <dbReference type="ChEBI" id="CHEBI:57945"/>
        <dbReference type="EC" id="7.1.1.2"/>
    </reaction>
</comment>
<dbReference type="GO" id="GO:0008137">
    <property type="term" value="F:NADH dehydrogenase (ubiquinone) activity"/>
    <property type="evidence" value="ECO:0007669"/>
    <property type="project" value="UniProtKB-EC"/>
</dbReference>
<dbReference type="InterPro" id="IPR050269">
    <property type="entry name" value="ComplexI_Subunit6"/>
</dbReference>
<accession>U3L0D2</accession>
<dbReference type="PANTHER" id="PTHR11435:SF1">
    <property type="entry name" value="NADH-UBIQUINONE OXIDOREDUCTASE CHAIN 6"/>
    <property type="match status" value="1"/>
</dbReference>
<evidence type="ECO:0000256" key="3">
    <source>
        <dbReference type="ARBA" id="ARBA00012944"/>
    </source>
</evidence>
<sequence length="167" mass="19697">MTMLMIMMLCSIMFLFMKHPLSLGFILLVQTILIALSTGLMNYNFWFSYILFLIMIGGMLILFIYMTSIASNEKFKFSSNLMMMFMFMFMLLISLNMISESFLMNLNMNISEISQQFNLLNFNKNFNKYLYFPSNKITYMIIIFLFITLIVTNKLTSFNMGPLRQSN</sequence>
<geneLocation type="mitochondrion" evidence="17"/>
<dbReference type="PANTHER" id="PTHR11435">
    <property type="entry name" value="NADH UBIQUINONE OXIDOREDUCTASE SUBUNIT ND6"/>
    <property type="match status" value="1"/>
</dbReference>
<protein>
    <recommendedName>
        <fullName evidence="4">NADH-ubiquinone oxidoreductase chain 6</fullName>
        <ecNumber evidence="3">7.1.1.2</ecNumber>
    </recommendedName>
    <alternativeName>
        <fullName evidence="14">NADH dehydrogenase subunit 6</fullName>
    </alternativeName>
</protein>
<evidence type="ECO:0000256" key="13">
    <source>
        <dbReference type="ARBA" id="ARBA00023136"/>
    </source>
</evidence>
<evidence type="ECO:0000256" key="1">
    <source>
        <dbReference type="ARBA" id="ARBA00004225"/>
    </source>
</evidence>
<dbReference type="EMBL" id="JX220999">
    <property type="protein sequence ID" value="AFU50280.1"/>
    <property type="molecule type" value="Genomic_DNA"/>
</dbReference>
<comment type="similarity">
    <text evidence="2">Belongs to the complex I subunit 6 family.</text>
</comment>
<evidence type="ECO:0000256" key="10">
    <source>
        <dbReference type="ARBA" id="ARBA00022989"/>
    </source>
</evidence>
<keyword evidence="8" id="KW-1278">Translocase</keyword>
<feature type="transmembrane region" description="Helical" evidence="16">
    <location>
        <begin position="45"/>
        <end position="65"/>
    </location>
</feature>
<keyword evidence="5" id="KW-0813">Transport</keyword>
<evidence type="ECO:0000256" key="6">
    <source>
        <dbReference type="ARBA" id="ARBA00022660"/>
    </source>
</evidence>
<evidence type="ECO:0000256" key="16">
    <source>
        <dbReference type="SAM" id="Phobius"/>
    </source>
</evidence>
<evidence type="ECO:0000256" key="9">
    <source>
        <dbReference type="ARBA" id="ARBA00022982"/>
    </source>
</evidence>